<dbReference type="AlphaFoldDB" id="A0A7V5H2L0"/>
<organism evidence="3">
    <name type="scientific">Caldithrix abyssi</name>
    <dbReference type="NCBI Taxonomy" id="187145"/>
    <lineage>
        <taxon>Bacteria</taxon>
        <taxon>Pseudomonadati</taxon>
        <taxon>Calditrichota</taxon>
        <taxon>Calditrichia</taxon>
        <taxon>Calditrichales</taxon>
        <taxon>Calditrichaceae</taxon>
        <taxon>Caldithrix</taxon>
    </lineage>
</organism>
<sequence length="143" mass="16596">MEEFVTTLKVRSYECDIYGHVNNAVYLQYCEAARVEFLESLGYDLQKLKEANFLLPIVRIEIDYKKPLFMNDLIEVSVKWVGRKTSSAVFEQQIRKLPDKQLAARARVTWVCTDLRGKPKPIPDILIQPVKAKYGDVPQLNNY</sequence>
<evidence type="ECO:0000256" key="2">
    <source>
        <dbReference type="ARBA" id="ARBA00022801"/>
    </source>
</evidence>
<dbReference type="PANTHER" id="PTHR31793:SF27">
    <property type="entry name" value="NOVEL THIOESTERASE SUPERFAMILY DOMAIN AND SAPOSIN A-TYPE DOMAIN CONTAINING PROTEIN (0610012H03RIK)"/>
    <property type="match status" value="1"/>
</dbReference>
<dbReference type="NCBIfam" id="TIGR00051">
    <property type="entry name" value="YbgC/FadM family acyl-CoA thioesterase"/>
    <property type="match status" value="1"/>
</dbReference>
<dbReference type="CDD" id="cd00586">
    <property type="entry name" value="4HBT"/>
    <property type="match status" value="1"/>
</dbReference>
<dbReference type="Proteomes" id="UP000886111">
    <property type="component" value="Unassembled WGS sequence"/>
</dbReference>
<comment type="similarity">
    <text evidence="1">Belongs to the 4-hydroxybenzoyl-CoA thioesterase family.</text>
</comment>
<dbReference type="Pfam" id="PF13279">
    <property type="entry name" value="4HBT_2"/>
    <property type="match status" value="1"/>
</dbReference>
<accession>A0A7V5H2L0</accession>
<dbReference type="PIRSF" id="PIRSF003230">
    <property type="entry name" value="YbgC"/>
    <property type="match status" value="1"/>
</dbReference>
<name>A0A7V5H2L0_CALAY</name>
<dbReference type="Gene3D" id="3.10.129.10">
    <property type="entry name" value="Hotdog Thioesterase"/>
    <property type="match status" value="1"/>
</dbReference>
<keyword evidence="2" id="KW-0378">Hydrolase</keyword>
<dbReference type="InterPro" id="IPR050563">
    <property type="entry name" value="4-hydroxybenzoyl-CoA_TE"/>
</dbReference>
<dbReference type="InterPro" id="IPR029069">
    <property type="entry name" value="HotDog_dom_sf"/>
</dbReference>
<evidence type="ECO:0000313" key="3">
    <source>
        <dbReference type="EMBL" id="HHE54600.1"/>
    </source>
</evidence>
<protein>
    <submittedName>
        <fullName evidence="3">Acyl-CoA thioesterase</fullName>
    </submittedName>
</protein>
<dbReference type="GO" id="GO:0047617">
    <property type="term" value="F:fatty acyl-CoA hydrolase activity"/>
    <property type="evidence" value="ECO:0007669"/>
    <property type="project" value="TreeGrafter"/>
</dbReference>
<dbReference type="PANTHER" id="PTHR31793">
    <property type="entry name" value="4-HYDROXYBENZOYL-COA THIOESTERASE FAMILY MEMBER"/>
    <property type="match status" value="1"/>
</dbReference>
<proteinExistence type="inferred from homology"/>
<dbReference type="InterPro" id="IPR006684">
    <property type="entry name" value="YbgC/YbaW"/>
</dbReference>
<gene>
    <name evidence="3" type="ORF">ENL21_02380</name>
</gene>
<comment type="caution">
    <text evidence="3">The sequence shown here is derived from an EMBL/GenBank/DDBJ whole genome shotgun (WGS) entry which is preliminary data.</text>
</comment>
<dbReference type="SUPFAM" id="SSF54637">
    <property type="entry name" value="Thioesterase/thiol ester dehydrase-isomerase"/>
    <property type="match status" value="1"/>
</dbReference>
<dbReference type="EMBL" id="DRTD01000176">
    <property type="protein sequence ID" value="HHE54600.1"/>
    <property type="molecule type" value="Genomic_DNA"/>
</dbReference>
<reference evidence="3" key="1">
    <citation type="journal article" date="2020" name="mSystems">
        <title>Genome- and Community-Level Interaction Insights into Carbon Utilization and Element Cycling Functions of Hydrothermarchaeota in Hydrothermal Sediment.</title>
        <authorList>
            <person name="Zhou Z."/>
            <person name="Liu Y."/>
            <person name="Xu W."/>
            <person name="Pan J."/>
            <person name="Luo Z.H."/>
            <person name="Li M."/>
        </authorList>
    </citation>
    <scope>NUCLEOTIDE SEQUENCE [LARGE SCALE GENOMIC DNA]</scope>
    <source>
        <strain evidence="3">HyVt-76</strain>
    </source>
</reference>
<evidence type="ECO:0000256" key="1">
    <source>
        <dbReference type="ARBA" id="ARBA00005953"/>
    </source>
</evidence>